<evidence type="ECO:0000256" key="2">
    <source>
        <dbReference type="ARBA" id="ARBA00004893"/>
    </source>
</evidence>
<evidence type="ECO:0000256" key="1">
    <source>
        <dbReference type="ARBA" id="ARBA00003237"/>
    </source>
</evidence>
<proteinExistence type="inferred from homology"/>
<evidence type="ECO:0000256" key="3">
    <source>
        <dbReference type="ARBA" id="ARBA00009400"/>
    </source>
</evidence>
<dbReference type="Gene3D" id="3.90.1170.20">
    <property type="entry name" value="Quinolinate phosphoribosyl transferase, N-terminal domain"/>
    <property type="match status" value="1"/>
</dbReference>
<dbReference type="Pfam" id="PF02749">
    <property type="entry name" value="QRPTase_N"/>
    <property type="match status" value="1"/>
</dbReference>
<dbReference type="SUPFAM" id="SSF51690">
    <property type="entry name" value="Nicotinate/Quinolinate PRTase C-terminal domain-like"/>
    <property type="match status" value="1"/>
</dbReference>
<dbReference type="RefSeq" id="WP_378114901.1">
    <property type="nucleotide sequence ID" value="NZ_JBHRTF010000001.1"/>
</dbReference>
<keyword evidence="6 9" id="KW-0328">Glycosyltransferase</keyword>
<comment type="caution">
    <text evidence="12">The sequence shown here is derived from an EMBL/GenBank/DDBJ whole genome shotgun (WGS) entry which is preliminary data.</text>
</comment>
<evidence type="ECO:0000313" key="12">
    <source>
        <dbReference type="EMBL" id="MFC3113987.1"/>
    </source>
</evidence>
<evidence type="ECO:0000259" key="11">
    <source>
        <dbReference type="Pfam" id="PF02749"/>
    </source>
</evidence>
<name>A0ABV7FC59_9GAMM</name>
<dbReference type="SUPFAM" id="SSF54675">
    <property type="entry name" value="Nicotinate/Quinolinate PRTase N-terminal domain-like"/>
    <property type="match status" value="1"/>
</dbReference>
<gene>
    <name evidence="12" type="primary">nadC</name>
    <name evidence="12" type="ORF">ACFODX_00360</name>
</gene>
<protein>
    <recommendedName>
        <fullName evidence="4">nicotinate-nucleotide diphosphorylase (carboxylating)</fullName>
        <ecNumber evidence="4">2.4.2.19</ecNumber>
    </recommendedName>
    <alternativeName>
        <fullName evidence="8">Quinolinate phosphoribosyltransferase [decarboxylating]</fullName>
    </alternativeName>
</protein>
<dbReference type="InterPro" id="IPR022412">
    <property type="entry name" value="Quinolinate_PRibosylTrfase_N"/>
</dbReference>
<feature type="domain" description="Quinolinate phosphoribosyl transferase N-terminal" evidence="11">
    <location>
        <begin position="32"/>
        <end position="116"/>
    </location>
</feature>
<dbReference type="Proteomes" id="UP001595555">
    <property type="component" value="Unassembled WGS sequence"/>
</dbReference>
<sequence length="284" mass="30748">MTSPHKIQPETLSADIQQSVAFALQEDIGSGDITAKLIPAEEYASAKVITRETCIFCGRAWVEAVFRQIDPEVRIDWEIDDGQLAQANSTLFTLHGKARSLLTGERTALNFVQTLSGTATSSHFFAQQVAHTKVKLLDTRKTIPGLRTAQKYAVACGGCHNHRIGLYDAFLIKENHIAACGSISQAITKAHEIAPGKPVEVEVENFAELEEALAAGADIIMLDNFTIEDMKKAVAINAGKAKLEASGNINEQTLVPTAETGVDFISIGALTKHCRAVDLSMRFL</sequence>
<keyword evidence="13" id="KW-1185">Reference proteome</keyword>
<keyword evidence="5" id="KW-0662">Pyridine nucleotide biosynthesis</keyword>
<evidence type="ECO:0000313" key="13">
    <source>
        <dbReference type="Proteomes" id="UP001595555"/>
    </source>
</evidence>
<evidence type="ECO:0000256" key="9">
    <source>
        <dbReference type="PIRNR" id="PIRNR006250"/>
    </source>
</evidence>
<dbReference type="PANTHER" id="PTHR32179">
    <property type="entry name" value="NICOTINATE-NUCLEOTIDE PYROPHOSPHORYLASE [CARBOXYLATING]"/>
    <property type="match status" value="1"/>
</dbReference>
<dbReference type="GO" id="GO:0004514">
    <property type="term" value="F:nicotinate-nucleotide diphosphorylase (carboxylating) activity"/>
    <property type="evidence" value="ECO:0007669"/>
    <property type="project" value="UniProtKB-EC"/>
</dbReference>
<dbReference type="InterPro" id="IPR013785">
    <property type="entry name" value="Aldolase_TIM"/>
</dbReference>
<dbReference type="EMBL" id="JBHRTF010000001">
    <property type="protein sequence ID" value="MFC3113987.1"/>
    <property type="molecule type" value="Genomic_DNA"/>
</dbReference>
<dbReference type="EC" id="2.4.2.19" evidence="4"/>
<keyword evidence="7 9" id="KW-0808">Transferase</keyword>
<evidence type="ECO:0000256" key="5">
    <source>
        <dbReference type="ARBA" id="ARBA00022642"/>
    </source>
</evidence>
<dbReference type="InterPro" id="IPR002638">
    <property type="entry name" value="Quinolinate_PRibosylTrfase_C"/>
</dbReference>
<dbReference type="PIRSF" id="PIRSF006250">
    <property type="entry name" value="NadC_ModD"/>
    <property type="match status" value="1"/>
</dbReference>
<dbReference type="CDD" id="cd01572">
    <property type="entry name" value="QPRTase"/>
    <property type="match status" value="1"/>
</dbReference>
<evidence type="ECO:0000256" key="7">
    <source>
        <dbReference type="ARBA" id="ARBA00022679"/>
    </source>
</evidence>
<dbReference type="InterPro" id="IPR004393">
    <property type="entry name" value="NadC"/>
</dbReference>
<evidence type="ECO:0000256" key="4">
    <source>
        <dbReference type="ARBA" id="ARBA00011944"/>
    </source>
</evidence>
<dbReference type="Gene3D" id="3.20.20.70">
    <property type="entry name" value="Aldolase class I"/>
    <property type="match status" value="1"/>
</dbReference>
<evidence type="ECO:0000256" key="6">
    <source>
        <dbReference type="ARBA" id="ARBA00022676"/>
    </source>
</evidence>
<dbReference type="InterPro" id="IPR037128">
    <property type="entry name" value="Quinolinate_PRibosylTase_N_sf"/>
</dbReference>
<comment type="function">
    <text evidence="1">Involved in the catabolism of quinolinic acid (QA).</text>
</comment>
<comment type="pathway">
    <text evidence="2">Cofactor biosynthesis; NAD(+) biosynthesis; nicotinate D-ribonucleotide from quinolinate: step 1/1.</text>
</comment>
<evidence type="ECO:0000256" key="8">
    <source>
        <dbReference type="ARBA" id="ARBA00033102"/>
    </source>
</evidence>
<dbReference type="InterPro" id="IPR036068">
    <property type="entry name" value="Nicotinate_pribotase-like_C"/>
</dbReference>
<dbReference type="InterPro" id="IPR027277">
    <property type="entry name" value="NadC/ModD"/>
</dbReference>
<organism evidence="12 13">
    <name type="scientific">Cellvibrio fontiphilus</name>
    <dbReference type="NCBI Taxonomy" id="1815559"/>
    <lineage>
        <taxon>Bacteria</taxon>
        <taxon>Pseudomonadati</taxon>
        <taxon>Pseudomonadota</taxon>
        <taxon>Gammaproteobacteria</taxon>
        <taxon>Cellvibrionales</taxon>
        <taxon>Cellvibrionaceae</taxon>
        <taxon>Cellvibrio</taxon>
    </lineage>
</organism>
<dbReference type="NCBIfam" id="TIGR00078">
    <property type="entry name" value="nadC"/>
    <property type="match status" value="1"/>
</dbReference>
<dbReference type="Pfam" id="PF01729">
    <property type="entry name" value="QRPTase_C"/>
    <property type="match status" value="1"/>
</dbReference>
<evidence type="ECO:0000259" key="10">
    <source>
        <dbReference type="Pfam" id="PF01729"/>
    </source>
</evidence>
<comment type="similarity">
    <text evidence="3 9">Belongs to the NadC/ModD family.</text>
</comment>
<reference evidence="13" key="1">
    <citation type="journal article" date="2019" name="Int. J. Syst. Evol. Microbiol.">
        <title>The Global Catalogue of Microorganisms (GCM) 10K type strain sequencing project: providing services to taxonomists for standard genome sequencing and annotation.</title>
        <authorList>
            <consortium name="The Broad Institute Genomics Platform"/>
            <consortium name="The Broad Institute Genome Sequencing Center for Infectious Disease"/>
            <person name="Wu L."/>
            <person name="Ma J."/>
        </authorList>
    </citation>
    <scope>NUCLEOTIDE SEQUENCE [LARGE SCALE GENOMIC DNA]</scope>
    <source>
        <strain evidence="13">KCTC 52237</strain>
    </source>
</reference>
<feature type="domain" description="Quinolinate phosphoribosyl transferase C-terminal" evidence="10">
    <location>
        <begin position="119"/>
        <end position="282"/>
    </location>
</feature>
<accession>A0ABV7FC59</accession>
<dbReference type="PANTHER" id="PTHR32179:SF3">
    <property type="entry name" value="NICOTINATE-NUCLEOTIDE PYROPHOSPHORYLASE [CARBOXYLATING]"/>
    <property type="match status" value="1"/>
</dbReference>